<name>A0A0S4IW68_BODSA</name>
<dbReference type="VEuPathDB" id="TriTrypDB:BSAL_04915"/>
<feature type="region of interest" description="Disordered" evidence="1">
    <location>
        <begin position="1"/>
        <end position="21"/>
    </location>
</feature>
<reference evidence="3" key="1">
    <citation type="submission" date="2015-09" db="EMBL/GenBank/DDBJ databases">
        <authorList>
            <consortium name="Pathogen Informatics"/>
        </authorList>
    </citation>
    <scope>NUCLEOTIDE SEQUENCE [LARGE SCALE GENOMIC DNA]</scope>
    <source>
        <strain evidence="3">Lake Konstanz</strain>
    </source>
</reference>
<dbReference type="EMBL" id="CYKH01000548">
    <property type="protein sequence ID" value="CUG05893.1"/>
    <property type="molecule type" value="Genomic_DNA"/>
</dbReference>
<dbReference type="Proteomes" id="UP000051952">
    <property type="component" value="Unassembled WGS sequence"/>
</dbReference>
<gene>
    <name evidence="2" type="ORF">BSAL_04915</name>
</gene>
<accession>A0A0S4IW68</accession>
<dbReference type="AlphaFoldDB" id="A0A0S4IW68"/>
<sequence length="532" mass="57969">MAQRLPSKDGAPSLPPSRNTSIRRAILESTPRLNTRVPIHVHHLLTSNEQEDAISHQEASTSAPMTPHAVTSSPRQHWRFLTAAATELVMPPSAQEAVIPFSFESRPGTSSSLLLPSHSTSVVPQRLSTPYHQEGSVDVSARQLPGRLTRDRVPLDRRIVGEEFEDMIHERGGHQWGLQRTTEAPGLTVDDDLLTLIPQAPPHSSSTRNATRRTNTITNAKLQRKQVLPWEEPINSSRLRSSPRVLSAMVTPPHSHLLDLIAAPFAPSNAVSEAVSLETSMSDVDAGQKKVRFVMETPSKKVPAALGSVRKRNSFREAMAGSPEQRADFGRRSSRALFLERMDILKRTLESTVDDVTQAFDFDKNPDQLRALNEIIKGVDGAVLGQEYLTAHPMQPTVSLVGQTNVQMEALISGMKRPAPVSSQSHHNHGGEPHASSLDMNAVRRVLHSAASTSTTLSPVDSPVMGTSGLGRQTSSYYLQVAEEKRKTGAGAVGNQLYIAAEALELRNASQLGLLIPKHDTALSELEVLGLL</sequence>
<evidence type="ECO:0000313" key="3">
    <source>
        <dbReference type="Proteomes" id="UP000051952"/>
    </source>
</evidence>
<feature type="compositionally biased region" description="Polar residues" evidence="1">
    <location>
        <begin position="57"/>
        <end position="71"/>
    </location>
</feature>
<protein>
    <submittedName>
        <fullName evidence="2">Uncharacterized protein</fullName>
    </submittedName>
</protein>
<proteinExistence type="predicted"/>
<organism evidence="2 3">
    <name type="scientific">Bodo saltans</name>
    <name type="common">Flagellated protozoan</name>
    <dbReference type="NCBI Taxonomy" id="75058"/>
    <lineage>
        <taxon>Eukaryota</taxon>
        <taxon>Discoba</taxon>
        <taxon>Euglenozoa</taxon>
        <taxon>Kinetoplastea</taxon>
        <taxon>Metakinetoplastina</taxon>
        <taxon>Eubodonida</taxon>
        <taxon>Bodonidae</taxon>
        <taxon>Bodo</taxon>
    </lineage>
</organism>
<feature type="region of interest" description="Disordered" evidence="1">
    <location>
        <begin position="50"/>
        <end position="71"/>
    </location>
</feature>
<keyword evidence="3" id="KW-1185">Reference proteome</keyword>
<evidence type="ECO:0000256" key="1">
    <source>
        <dbReference type="SAM" id="MobiDB-lite"/>
    </source>
</evidence>
<feature type="region of interest" description="Disordered" evidence="1">
    <location>
        <begin position="417"/>
        <end position="436"/>
    </location>
</feature>
<evidence type="ECO:0000313" key="2">
    <source>
        <dbReference type="EMBL" id="CUG05893.1"/>
    </source>
</evidence>